<dbReference type="RefSeq" id="WP_126536767.1">
    <property type="nucleotide sequence ID" value="NZ_AP018560.1"/>
</dbReference>
<evidence type="ECO:0000256" key="2">
    <source>
        <dbReference type="ARBA" id="ARBA00022714"/>
    </source>
</evidence>
<dbReference type="SUPFAM" id="SSF50022">
    <property type="entry name" value="ISP domain"/>
    <property type="match status" value="1"/>
</dbReference>
<dbReference type="InterPro" id="IPR017941">
    <property type="entry name" value="Rieske_2Fe-2S"/>
</dbReference>
<keyword evidence="8" id="KW-0223">Dioxygenase</keyword>
<dbReference type="GO" id="GO:0051537">
    <property type="term" value="F:2 iron, 2 sulfur cluster binding"/>
    <property type="evidence" value="ECO:0007669"/>
    <property type="project" value="UniProtKB-KW"/>
</dbReference>
<dbReference type="AlphaFoldDB" id="A0A2Z6E399"/>
<evidence type="ECO:0000256" key="6">
    <source>
        <dbReference type="ARBA" id="ARBA00023014"/>
    </source>
</evidence>
<dbReference type="OrthoDB" id="9769355at2"/>
<dbReference type="KEGG" id="rbd:ALSL_0870"/>
<dbReference type="Gene3D" id="3.90.380.10">
    <property type="entry name" value="Naphthalene 1,2-dioxygenase Alpha Subunit, Chain A, domain 1"/>
    <property type="match status" value="1"/>
</dbReference>
<dbReference type="InterPro" id="IPR015879">
    <property type="entry name" value="Ring_hydroxy_dOase_asu_C_dom"/>
</dbReference>
<keyword evidence="2" id="KW-0001">2Fe-2S</keyword>
<evidence type="ECO:0000256" key="4">
    <source>
        <dbReference type="ARBA" id="ARBA00023002"/>
    </source>
</evidence>
<dbReference type="PRINTS" id="PR00090">
    <property type="entry name" value="RNGDIOXGNASE"/>
</dbReference>
<dbReference type="PANTHER" id="PTHR43756">
    <property type="entry name" value="CHOLINE MONOOXYGENASE, CHLOROPLASTIC"/>
    <property type="match status" value="1"/>
</dbReference>
<comment type="similarity">
    <text evidence="1">Belongs to the bacterial ring-hydroxylating dioxygenase alpha subunit family.</text>
</comment>
<dbReference type="Pfam" id="PF00355">
    <property type="entry name" value="Rieske"/>
    <property type="match status" value="1"/>
</dbReference>
<dbReference type="GO" id="GO:0005506">
    <property type="term" value="F:iron ion binding"/>
    <property type="evidence" value="ECO:0007669"/>
    <property type="project" value="InterPro"/>
</dbReference>
<keyword evidence="4" id="KW-0560">Oxidoreductase</keyword>
<dbReference type="Proteomes" id="UP000270530">
    <property type="component" value="Chromosome"/>
</dbReference>
<protein>
    <submittedName>
        <fullName evidence="8">Phenylpropionate dioxygenase and related ring-hydroxylating dioxygenases, large terminal subunit</fullName>
    </submittedName>
</protein>
<dbReference type="PROSITE" id="PS51296">
    <property type="entry name" value="RIESKE"/>
    <property type="match status" value="1"/>
</dbReference>
<feature type="domain" description="Rieske" evidence="7">
    <location>
        <begin position="54"/>
        <end position="134"/>
    </location>
</feature>
<dbReference type="Gene3D" id="2.102.10.10">
    <property type="entry name" value="Rieske [2Fe-2S] iron-sulphur domain"/>
    <property type="match status" value="1"/>
</dbReference>
<organism evidence="8 9">
    <name type="scientific">Aerosticca soli</name>
    <dbReference type="NCBI Taxonomy" id="2010829"/>
    <lineage>
        <taxon>Bacteria</taxon>
        <taxon>Pseudomonadati</taxon>
        <taxon>Pseudomonadota</taxon>
        <taxon>Gammaproteobacteria</taxon>
        <taxon>Lysobacterales</taxon>
        <taxon>Rhodanobacteraceae</taxon>
        <taxon>Aerosticca</taxon>
    </lineage>
</organism>
<accession>A0A2Z6E399</accession>
<evidence type="ECO:0000256" key="5">
    <source>
        <dbReference type="ARBA" id="ARBA00023004"/>
    </source>
</evidence>
<proteinExistence type="inferred from homology"/>
<evidence type="ECO:0000313" key="8">
    <source>
        <dbReference type="EMBL" id="BBD79535.1"/>
    </source>
</evidence>
<keyword evidence="9" id="KW-1185">Reference proteome</keyword>
<dbReference type="GO" id="GO:0051213">
    <property type="term" value="F:dioxygenase activity"/>
    <property type="evidence" value="ECO:0007669"/>
    <property type="project" value="UniProtKB-KW"/>
</dbReference>
<keyword evidence="3" id="KW-0479">Metal-binding</keyword>
<dbReference type="SUPFAM" id="SSF55961">
    <property type="entry name" value="Bet v1-like"/>
    <property type="match status" value="1"/>
</dbReference>
<dbReference type="Pfam" id="PF00848">
    <property type="entry name" value="Ring_hydroxyl_A"/>
    <property type="match status" value="1"/>
</dbReference>
<gene>
    <name evidence="8" type="ORF">ALSL_0870</name>
</gene>
<reference evidence="9" key="2">
    <citation type="submission" date="2018-06" db="EMBL/GenBank/DDBJ databases">
        <title>Genome sequence of Rhodanobacteraceae bacterium strain Dysh456.</title>
        <authorList>
            <person name="Fukui M."/>
        </authorList>
    </citation>
    <scope>NUCLEOTIDE SEQUENCE [LARGE SCALE GENOMIC DNA]</scope>
    <source>
        <strain evidence="9">Dysh456</strain>
    </source>
</reference>
<reference evidence="9" key="1">
    <citation type="submission" date="2018-04" db="EMBL/GenBank/DDBJ databases">
        <authorList>
            <person name="Watanabe M."/>
            <person name="Kojima H."/>
        </authorList>
    </citation>
    <scope>NUCLEOTIDE SEQUENCE [LARGE SCALE GENOMIC DNA]</scope>
    <source>
        <strain evidence="9">Dysh456</strain>
    </source>
</reference>
<dbReference type="CDD" id="cd08879">
    <property type="entry name" value="RHO_alpha_C_AntDO-like"/>
    <property type="match status" value="1"/>
</dbReference>
<dbReference type="EMBL" id="AP018560">
    <property type="protein sequence ID" value="BBD79535.1"/>
    <property type="molecule type" value="Genomic_DNA"/>
</dbReference>
<evidence type="ECO:0000259" key="7">
    <source>
        <dbReference type="PROSITE" id="PS51296"/>
    </source>
</evidence>
<keyword evidence="5" id="KW-0408">Iron</keyword>
<dbReference type="InterPro" id="IPR001663">
    <property type="entry name" value="Rng_hydr_dOase-A"/>
</dbReference>
<evidence type="ECO:0000256" key="1">
    <source>
        <dbReference type="ARBA" id="ARBA00008751"/>
    </source>
</evidence>
<dbReference type="InterPro" id="IPR036922">
    <property type="entry name" value="Rieske_2Fe-2S_sf"/>
</dbReference>
<name>A0A2Z6E399_9GAMM</name>
<dbReference type="PANTHER" id="PTHR43756:SF1">
    <property type="entry name" value="3-PHENYLPROPIONATE_CINNAMIC ACID DIOXYGENASE SUBUNIT ALPHA"/>
    <property type="match status" value="1"/>
</dbReference>
<keyword evidence="6" id="KW-0411">Iron-sulfur</keyword>
<sequence length="429" mass="48257">MAAIPDSLSAAQPRADGAVNYDELIQQDRIHGSLYTSEAVYRDELQKIFYGGWVYVGHESEIPEPGQFVRRTIGEEPVLLVRTRDGRPTVLKNRCAHRANLVCMEDRGSARSFTCPYHGWVYGLDGKLLDVPYPNGFTRDRNQYGLPVLPLVDSYRGFIFASFNPDAGSLRDHLGNATRVIDRTIAMSPTGEIKLTAGWVKHKFQANWKMLPENDTDGYHVNFVHASFARVIRSQYDAAAMTAEQELKSRTIDWGNGHTEIDFAPAYPGELAWLGLPDASRYPDYVQAMEQAYGHERAHQLLHDGPPHTVIFPNLFLAEMNIVIFEPRGPNECVQWHTPLLLGGVSDAVNDRIMRQSEGALGPSAFLLADDGVISERQQIALRSGQAWLDLSRGEQREIVEADGSRIGHVTDETTNRGFWHHYRKVMTR</sequence>
<evidence type="ECO:0000313" key="9">
    <source>
        <dbReference type="Proteomes" id="UP000270530"/>
    </source>
</evidence>
<dbReference type="CDD" id="cd03469">
    <property type="entry name" value="Rieske_RO_Alpha_N"/>
    <property type="match status" value="1"/>
</dbReference>
<evidence type="ECO:0000256" key="3">
    <source>
        <dbReference type="ARBA" id="ARBA00022723"/>
    </source>
</evidence>